<comment type="subcellular location">
    <subcellularLocation>
        <location evidence="1">Cell membrane</location>
        <topology evidence="1">Lipid-anchor</topology>
    </subcellularLocation>
</comment>
<keyword evidence="4" id="KW-0732">Signal</keyword>
<dbReference type="Pfam" id="PF01497">
    <property type="entry name" value="Peripla_BP_2"/>
    <property type="match status" value="1"/>
</dbReference>
<evidence type="ECO:0000256" key="1">
    <source>
        <dbReference type="ARBA" id="ARBA00004193"/>
    </source>
</evidence>
<feature type="domain" description="Fe/B12 periplasmic-binding" evidence="9">
    <location>
        <begin position="110"/>
        <end position="369"/>
    </location>
</feature>
<dbReference type="InterPro" id="IPR018060">
    <property type="entry name" value="HTH_AraC"/>
</dbReference>
<feature type="domain" description="HTH araC/xylS-type" evidence="8">
    <location>
        <begin position="8"/>
        <end position="106"/>
    </location>
</feature>
<dbReference type="PANTHER" id="PTHR30532">
    <property type="entry name" value="IRON III DICITRATE-BINDING PERIPLASMIC PROTEIN"/>
    <property type="match status" value="1"/>
</dbReference>
<keyword evidence="7" id="KW-0804">Transcription</keyword>
<sequence>MATPISLKDVRQYMIQHHHQPLSIEYLAEIAGLSASYFSEAFKKAYGQSAMDYLTELRIGHAKQLLRDGDLLLRDIAKKVGYNDEFYFSRKFKKEVGVSPSAYSKIARQRVSTFSVAITGDLLALGITPVAAPLNAKWSPYYYNHYQEKVPVHLTIFDEESEGNFRKLAEAKPDIHLFQKELAPAMINWLEEIGVQNMQIQANNWQEQLLEIAHIVNRQKEYMCIIHSYEQKVVQARQAIQQAVGNDVFAVLRLCEDHLYCYCNQGIQDVLFTDLQLQPIDAQKKTCNEQITLEQLLAINPDRLLFIICPDAATRHYWLTLQYNDSWKKLKAVHNGHVDVLPSNPWFEYSAIAIHRMLDEALLILTGKNPNPFPDFVHGILSNAEL</sequence>
<organism evidence="10 11">
    <name type="scientific">Lysinibacillus louembei</name>
    <dbReference type="NCBI Taxonomy" id="1470088"/>
    <lineage>
        <taxon>Bacteria</taxon>
        <taxon>Bacillati</taxon>
        <taxon>Bacillota</taxon>
        <taxon>Bacilli</taxon>
        <taxon>Bacillales</taxon>
        <taxon>Bacillaceae</taxon>
        <taxon>Lysinibacillus</taxon>
    </lineage>
</organism>
<accession>A0ABZ0RWC9</accession>
<protein>
    <submittedName>
        <fullName evidence="10">AraC family transcriptional regulator</fullName>
    </submittedName>
</protein>
<reference evidence="10 11" key="1">
    <citation type="submission" date="2023-09" db="EMBL/GenBank/DDBJ databases">
        <authorList>
            <person name="Page C.A."/>
            <person name="Perez-Diaz I.M."/>
        </authorList>
    </citation>
    <scope>NUCLEOTIDE SEQUENCE [LARGE SCALE GENOMIC DNA]</scope>
    <source>
        <strain evidence="10 11">Ll15</strain>
    </source>
</reference>
<gene>
    <name evidence="10" type="ORF">R6U77_02230</name>
</gene>
<evidence type="ECO:0000259" key="9">
    <source>
        <dbReference type="PROSITE" id="PS50983"/>
    </source>
</evidence>
<dbReference type="SUPFAM" id="SSF53807">
    <property type="entry name" value="Helical backbone' metal receptor"/>
    <property type="match status" value="1"/>
</dbReference>
<keyword evidence="6" id="KW-0238">DNA-binding</keyword>
<evidence type="ECO:0000256" key="5">
    <source>
        <dbReference type="ARBA" id="ARBA00023015"/>
    </source>
</evidence>
<dbReference type="PRINTS" id="PR00032">
    <property type="entry name" value="HTHARAC"/>
</dbReference>
<dbReference type="Proteomes" id="UP001322664">
    <property type="component" value="Chromosome"/>
</dbReference>
<evidence type="ECO:0000256" key="6">
    <source>
        <dbReference type="ARBA" id="ARBA00023125"/>
    </source>
</evidence>
<evidence type="ECO:0000256" key="3">
    <source>
        <dbReference type="ARBA" id="ARBA00022448"/>
    </source>
</evidence>
<dbReference type="Pfam" id="PF12833">
    <property type="entry name" value="HTH_18"/>
    <property type="match status" value="1"/>
</dbReference>
<evidence type="ECO:0000313" key="11">
    <source>
        <dbReference type="Proteomes" id="UP001322664"/>
    </source>
</evidence>
<evidence type="ECO:0000256" key="7">
    <source>
        <dbReference type="ARBA" id="ARBA00023163"/>
    </source>
</evidence>
<name>A0ABZ0RWC9_9BACI</name>
<dbReference type="RefSeq" id="WP_319837255.1">
    <property type="nucleotide sequence ID" value="NZ_CP137624.1"/>
</dbReference>
<dbReference type="PANTHER" id="PTHR30532:SF21">
    <property type="entry name" value="SIDEROPHORE-BINDING LIPOPROTEIN YFIY-RELATED"/>
    <property type="match status" value="1"/>
</dbReference>
<dbReference type="Gene3D" id="1.10.10.60">
    <property type="entry name" value="Homeodomain-like"/>
    <property type="match status" value="2"/>
</dbReference>
<dbReference type="InterPro" id="IPR020449">
    <property type="entry name" value="Tscrpt_reg_AraC-type_HTH"/>
</dbReference>
<dbReference type="PROSITE" id="PS01124">
    <property type="entry name" value="HTH_ARAC_FAMILY_2"/>
    <property type="match status" value="1"/>
</dbReference>
<dbReference type="SUPFAM" id="SSF46689">
    <property type="entry name" value="Homeodomain-like"/>
    <property type="match status" value="2"/>
</dbReference>
<evidence type="ECO:0000259" key="8">
    <source>
        <dbReference type="PROSITE" id="PS01124"/>
    </source>
</evidence>
<proteinExistence type="inferred from homology"/>
<keyword evidence="5" id="KW-0805">Transcription regulation</keyword>
<dbReference type="PROSITE" id="PS50983">
    <property type="entry name" value="FE_B12_PBP"/>
    <property type="match status" value="1"/>
</dbReference>
<dbReference type="Gene3D" id="3.40.50.1980">
    <property type="entry name" value="Nitrogenase molybdenum iron protein domain"/>
    <property type="match status" value="2"/>
</dbReference>
<keyword evidence="11" id="KW-1185">Reference proteome</keyword>
<comment type="similarity">
    <text evidence="2">Belongs to the bacterial solute-binding protein 8 family.</text>
</comment>
<keyword evidence="3" id="KW-0813">Transport</keyword>
<evidence type="ECO:0000256" key="4">
    <source>
        <dbReference type="ARBA" id="ARBA00022729"/>
    </source>
</evidence>
<dbReference type="InterPro" id="IPR051313">
    <property type="entry name" value="Bact_iron-sidero_bind"/>
</dbReference>
<dbReference type="EMBL" id="CP137624">
    <property type="protein sequence ID" value="WPK12537.1"/>
    <property type="molecule type" value="Genomic_DNA"/>
</dbReference>
<evidence type="ECO:0000313" key="10">
    <source>
        <dbReference type="EMBL" id="WPK12537.1"/>
    </source>
</evidence>
<dbReference type="InterPro" id="IPR002491">
    <property type="entry name" value="ABC_transptr_periplasmic_BD"/>
</dbReference>
<dbReference type="InterPro" id="IPR009057">
    <property type="entry name" value="Homeodomain-like_sf"/>
</dbReference>
<dbReference type="SMART" id="SM00342">
    <property type="entry name" value="HTH_ARAC"/>
    <property type="match status" value="1"/>
</dbReference>
<evidence type="ECO:0000256" key="2">
    <source>
        <dbReference type="ARBA" id="ARBA00008814"/>
    </source>
</evidence>